<accession>X0X8H0</accession>
<dbReference type="InterPro" id="IPR051541">
    <property type="entry name" value="PTS_SugarTrans_NitroReg"/>
</dbReference>
<dbReference type="Gene3D" id="3.40.930.10">
    <property type="entry name" value="Mannitol-specific EII, Chain A"/>
    <property type="match status" value="1"/>
</dbReference>
<feature type="non-terminal residue" evidence="2">
    <location>
        <position position="195"/>
    </location>
</feature>
<dbReference type="InterPro" id="IPR016152">
    <property type="entry name" value="PTrfase/Anion_transptr"/>
</dbReference>
<dbReference type="InterPro" id="IPR041657">
    <property type="entry name" value="HTH_17"/>
</dbReference>
<organism evidence="2">
    <name type="scientific">marine sediment metagenome</name>
    <dbReference type="NCBI Taxonomy" id="412755"/>
    <lineage>
        <taxon>unclassified sequences</taxon>
        <taxon>metagenomes</taxon>
        <taxon>ecological metagenomes</taxon>
    </lineage>
</organism>
<dbReference type="Pfam" id="PF00359">
    <property type="entry name" value="PTS_EIIA_2"/>
    <property type="match status" value="1"/>
</dbReference>
<dbReference type="GO" id="GO:0030295">
    <property type="term" value="F:protein kinase activator activity"/>
    <property type="evidence" value="ECO:0007669"/>
    <property type="project" value="TreeGrafter"/>
</dbReference>
<feature type="domain" description="PTS EIIA type-2" evidence="1">
    <location>
        <begin position="85"/>
        <end position="195"/>
    </location>
</feature>
<protein>
    <recommendedName>
        <fullName evidence="1">PTS EIIA type-2 domain-containing protein</fullName>
    </recommendedName>
</protein>
<reference evidence="2" key="1">
    <citation type="journal article" date="2014" name="Front. Microbiol.">
        <title>High frequency of phylogenetically diverse reductive dehalogenase-homologous genes in deep subseafloor sedimentary metagenomes.</title>
        <authorList>
            <person name="Kawai M."/>
            <person name="Futagami T."/>
            <person name="Toyoda A."/>
            <person name="Takaki Y."/>
            <person name="Nishi S."/>
            <person name="Hori S."/>
            <person name="Arai W."/>
            <person name="Tsubouchi T."/>
            <person name="Morono Y."/>
            <person name="Uchiyama I."/>
            <person name="Ito T."/>
            <person name="Fujiyama A."/>
            <person name="Inagaki F."/>
            <person name="Takami H."/>
        </authorList>
    </citation>
    <scope>NUCLEOTIDE SEQUENCE</scope>
    <source>
        <strain evidence="2">Expedition CK06-06</strain>
    </source>
</reference>
<proteinExistence type="predicted"/>
<dbReference type="PROSITE" id="PS51094">
    <property type="entry name" value="PTS_EIIA_TYPE_2"/>
    <property type="match status" value="1"/>
</dbReference>
<dbReference type="InterPro" id="IPR002178">
    <property type="entry name" value="PTS_EIIA_type-2_dom"/>
</dbReference>
<evidence type="ECO:0000313" key="2">
    <source>
        <dbReference type="EMBL" id="GAG39474.1"/>
    </source>
</evidence>
<dbReference type="Pfam" id="PF12728">
    <property type="entry name" value="HTH_17"/>
    <property type="match status" value="1"/>
</dbReference>
<sequence>MAEEDFDIAGLAAYMHMLPAQISRLADRGKLPGRRVGGEWRFSRPEIHHWLEDRIGLSDDVQLAEMESNLERTDVSGGGEISIALLLPLELIAVPLEARTRGKVISKMTELAASTGMLWDPEKMAEAVAARESMHSTTLDIGVALMHPRRPMSSILGGPTLALGITSGGIPFGGSSGMTDMFFLICSTSDHEHLR</sequence>
<dbReference type="AlphaFoldDB" id="X0X8H0"/>
<dbReference type="PANTHER" id="PTHR47738">
    <property type="entry name" value="PTS SYSTEM FRUCTOSE-LIKE EIIA COMPONENT-RELATED"/>
    <property type="match status" value="1"/>
</dbReference>
<gene>
    <name evidence="2" type="ORF">S01H1_71192</name>
</gene>
<dbReference type="EMBL" id="BARS01047391">
    <property type="protein sequence ID" value="GAG39474.1"/>
    <property type="molecule type" value="Genomic_DNA"/>
</dbReference>
<name>X0X8H0_9ZZZZ</name>
<comment type="caution">
    <text evidence="2">The sequence shown here is derived from an EMBL/GenBank/DDBJ whole genome shotgun (WGS) entry which is preliminary data.</text>
</comment>
<evidence type="ECO:0000259" key="1">
    <source>
        <dbReference type="PROSITE" id="PS51094"/>
    </source>
</evidence>
<dbReference type="PANTHER" id="PTHR47738:SF1">
    <property type="entry name" value="NITROGEN REGULATORY PROTEIN"/>
    <property type="match status" value="1"/>
</dbReference>
<dbReference type="SUPFAM" id="SSF55804">
    <property type="entry name" value="Phoshotransferase/anion transport protein"/>
    <property type="match status" value="1"/>
</dbReference>